<keyword evidence="10" id="KW-1185">Reference proteome</keyword>
<comment type="caution">
    <text evidence="5">Lacks conserved residue(s) required for the propagation of feature annotation.</text>
</comment>
<feature type="domain" description="Response regulatory" evidence="7">
    <location>
        <begin position="1"/>
        <end position="39"/>
    </location>
</feature>
<dbReference type="InterPro" id="IPR001005">
    <property type="entry name" value="SANT/Myb"/>
</dbReference>
<keyword evidence="2" id="KW-0805">Transcription regulation</keyword>
<comment type="subcellular location">
    <subcellularLocation>
        <location evidence="1">Nucleus</location>
    </subcellularLocation>
</comment>
<dbReference type="PROSITE" id="PS50110">
    <property type="entry name" value="RESPONSE_REGULATORY"/>
    <property type="match status" value="1"/>
</dbReference>
<dbReference type="InterPro" id="IPR009057">
    <property type="entry name" value="Homeodomain-like_sf"/>
</dbReference>
<keyword evidence="3" id="KW-0804">Transcription</keyword>
<dbReference type="InterPro" id="IPR017930">
    <property type="entry name" value="Myb_dom"/>
</dbReference>
<feature type="region of interest" description="Disordered" evidence="6">
    <location>
        <begin position="50"/>
        <end position="123"/>
    </location>
</feature>
<evidence type="ECO:0000256" key="4">
    <source>
        <dbReference type="ARBA" id="ARBA00023242"/>
    </source>
</evidence>
<evidence type="ECO:0000256" key="1">
    <source>
        <dbReference type="ARBA" id="ARBA00004123"/>
    </source>
</evidence>
<evidence type="ECO:0000313" key="9">
    <source>
        <dbReference type="EMBL" id="KAK9143539.1"/>
    </source>
</evidence>
<evidence type="ECO:0008006" key="11">
    <source>
        <dbReference type="Google" id="ProtNLM"/>
    </source>
</evidence>
<name>A0AAP0K139_9MAGN</name>
<feature type="region of interest" description="Disordered" evidence="6">
    <location>
        <begin position="468"/>
        <end position="498"/>
    </location>
</feature>
<evidence type="ECO:0000259" key="7">
    <source>
        <dbReference type="PROSITE" id="PS50110"/>
    </source>
</evidence>
<accession>A0AAP0K139</accession>
<sequence>MSADDKFKVVTRGLELGACFYLFKPLTLADVQNLWQHVVRKRKEYMLENNSACVHPSPPRDRDNTMREDTASSFHHDNSSMRDTQRGDNSSQRRMPRDIKHPRDDDHKHGKDNKPSTSQKKPRVVWTPLLHDQFLEAIDTLGIEKAVPKKILELMSVPGLTRENVASHLQKYRLFIKRLRDASRSTDPRSPRCLTGSILGFGISRPTLLQLQQGLLPQLQGQQRSSWLHNSGHSNTNQTGPVRLTLPSSITTNTRLALSAAPTSGIINSNPNTTGIQQQAWMNNNNLQSQYGSEQQPRQVGANTGTTPMVFSSRGSDLVQAVDNYNMQQSRGRPPYSSTFGSSYNSGSASANRMLTANNVPPAYNGGNGRFTQGPGFNNPNSTGASNYTGLMVNNNGGVLIGGMNGNRAGDGGTSLGYGRMEEELNRANRAPAIGGSGGSNENARNSMMRISAYETKGKGILMDSSNELTGSAPPTFPNVAASVEKPQPQPQPEPQQNVAAEVDSWLHLLRGNSATESEFDQYLYAGGQDRNPPANQNSYNYFFIDSMIETILFFEWQQGDEEMLDTDFNLGDYQLEENNPGPGTGM</sequence>
<dbReference type="AlphaFoldDB" id="A0AAP0K139"/>
<dbReference type="GO" id="GO:0000160">
    <property type="term" value="P:phosphorelay signal transduction system"/>
    <property type="evidence" value="ECO:0007669"/>
    <property type="project" value="InterPro"/>
</dbReference>
<dbReference type="InterPro" id="IPR044841">
    <property type="entry name" value="LUX/BOA-like"/>
</dbReference>
<dbReference type="EMBL" id="JBBNAF010000005">
    <property type="protein sequence ID" value="KAK9143539.1"/>
    <property type="molecule type" value="Genomic_DNA"/>
</dbReference>
<dbReference type="FunFam" id="1.10.10.60:FF:000007">
    <property type="entry name" value="Two-component response regulator"/>
    <property type="match status" value="1"/>
</dbReference>
<dbReference type="Proteomes" id="UP001420932">
    <property type="component" value="Unassembled WGS sequence"/>
</dbReference>
<keyword evidence="4" id="KW-0539">Nucleus</keyword>
<dbReference type="PANTHER" id="PTHR31442:SF40">
    <property type="entry name" value="HOMEODOMAIN-LIKE SUPERFAMILY PROTEIN"/>
    <property type="match status" value="1"/>
</dbReference>
<evidence type="ECO:0000259" key="8">
    <source>
        <dbReference type="PROSITE" id="PS51294"/>
    </source>
</evidence>
<evidence type="ECO:0000256" key="3">
    <source>
        <dbReference type="ARBA" id="ARBA00023163"/>
    </source>
</evidence>
<dbReference type="Gene3D" id="1.10.10.60">
    <property type="entry name" value="Homeodomain-like"/>
    <property type="match status" value="1"/>
</dbReference>
<feature type="compositionally biased region" description="Basic and acidic residues" evidence="6">
    <location>
        <begin position="95"/>
        <end position="114"/>
    </location>
</feature>
<evidence type="ECO:0000256" key="5">
    <source>
        <dbReference type="PROSITE-ProRule" id="PRU00169"/>
    </source>
</evidence>
<dbReference type="InterPro" id="IPR006447">
    <property type="entry name" value="Myb_dom_plants"/>
</dbReference>
<dbReference type="GO" id="GO:0003677">
    <property type="term" value="F:DNA binding"/>
    <property type="evidence" value="ECO:0007669"/>
    <property type="project" value="InterPro"/>
</dbReference>
<dbReference type="NCBIfam" id="TIGR01557">
    <property type="entry name" value="myb_SHAQKYF"/>
    <property type="match status" value="1"/>
</dbReference>
<evidence type="ECO:0000313" key="10">
    <source>
        <dbReference type="Proteomes" id="UP001420932"/>
    </source>
</evidence>
<feature type="compositionally biased region" description="Basic and acidic residues" evidence="6">
    <location>
        <begin position="58"/>
        <end position="86"/>
    </location>
</feature>
<reference evidence="9 10" key="1">
    <citation type="submission" date="2024-01" db="EMBL/GenBank/DDBJ databases">
        <title>Genome assemblies of Stephania.</title>
        <authorList>
            <person name="Yang L."/>
        </authorList>
    </citation>
    <scope>NUCLEOTIDE SEQUENCE [LARGE SCALE GENOMIC DNA]</scope>
    <source>
        <strain evidence="9">YNDBR</strain>
        <tissue evidence="9">Leaf</tissue>
    </source>
</reference>
<protein>
    <recommendedName>
        <fullName evidence="11">Two-component response regulator</fullName>
    </recommendedName>
</protein>
<evidence type="ECO:0000256" key="2">
    <source>
        <dbReference type="ARBA" id="ARBA00023015"/>
    </source>
</evidence>
<feature type="domain" description="HTH myb-type" evidence="8">
    <location>
        <begin position="118"/>
        <end position="177"/>
    </location>
</feature>
<dbReference type="GO" id="GO:0005634">
    <property type="term" value="C:nucleus"/>
    <property type="evidence" value="ECO:0007669"/>
    <property type="project" value="UniProtKB-SubCell"/>
</dbReference>
<dbReference type="GO" id="GO:0003700">
    <property type="term" value="F:DNA-binding transcription factor activity"/>
    <property type="evidence" value="ECO:0007669"/>
    <property type="project" value="InterPro"/>
</dbReference>
<dbReference type="PANTHER" id="PTHR31442">
    <property type="entry name" value="HOMEODOMAIN-LIKE SUPERFAMILY PROTEIN-RELATED"/>
    <property type="match status" value="1"/>
</dbReference>
<dbReference type="Pfam" id="PF00249">
    <property type="entry name" value="Myb_DNA-binding"/>
    <property type="match status" value="1"/>
</dbReference>
<dbReference type="InterPro" id="IPR001789">
    <property type="entry name" value="Sig_transdc_resp-reg_receiver"/>
</dbReference>
<organism evidence="9 10">
    <name type="scientific">Stephania yunnanensis</name>
    <dbReference type="NCBI Taxonomy" id="152371"/>
    <lineage>
        <taxon>Eukaryota</taxon>
        <taxon>Viridiplantae</taxon>
        <taxon>Streptophyta</taxon>
        <taxon>Embryophyta</taxon>
        <taxon>Tracheophyta</taxon>
        <taxon>Spermatophyta</taxon>
        <taxon>Magnoliopsida</taxon>
        <taxon>Ranunculales</taxon>
        <taxon>Menispermaceae</taxon>
        <taxon>Menispermoideae</taxon>
        <taxon>Cissampelideae</taxon>
        <taxon>Stephania</taxon>
    </lineage>
</organism>
<gene>
    <name evidence="9" type="ORF">Syun_012939</name>
</gene>
<dbReference type="PROSITE" id="PS51294">
    <property type="entry name" value="HTH_MYB"/>
    <property type="match status" value="1"/>
</dbReference>
<dbReference type="SUPFAM" id="SSF46689">
    <property type="entry name" value="Homeodomain-like"/>
    <property type="match status" value="1"/>
</dbReference>
<evidence type="ECO:0000256" key="6">
    <source>
        <dbReference type="SAM" id="MobiDB-lite"/>
    </source>
</evidence>
<comment type="caution">
    <text evidence="9">The sequence shown here is derived from an EMBL/GenBank/DDBJ whole genome shotgun (WGS) entry which is preliminary data.</text>
</comment>
<proteinExistence type="predicted"/>